<evidence type="ECO:0000259" key="2">
    <source>
        <dbReference type="Pfam" id="PF00135"/>
    </source>
</evidence>
<dbReference type="PANTHER" id="PTHR11559">
    <property type="entry name" value="CARBOXYLESTERASE"/>
    <property type="match status" value="1"/>
</dbReference>
<name>A0ABN6XYN3_9MICO</name>
<dbReference type="RefSeq" id="WP_286343217.1">
    <property type="nucleotide sequence ID" value="NZ_AP027732.1"/>
</dbReference>
<feature type="domain" description="Carboxylesterase type B" evidence="2">
    <location>
        <begin position="5"/>
        <end position="116"/>
    </location>
</feature>
<dbReference type="InterPro" id="IPR019819">
    <property type="entry name" value="Carboxylesterase_B_CS"/>
</dbReference>
<proteinExistence type="predicted"/>
<dbReference type="Proteomes" id="UP001321486">
    <property type="component" value="Chromosome"/>
</dbReference>
<dbReference type="SUPFAM" id="SSF53474">
    <property type="entry name" value="alpha/beta-Hydrolases"/>
    <property type="match status" value="1"/>
</dbReference>
<feature type="region of interest" description="Disordered" evidence="1">
    <location>
        <begin position="111"/>
        <end position="130"/>
    </location>
</feature>
<dbReference type="InterPro" id="IPR002018">
    <property type="entry name" value="CarbesteraseB"/>
</dbReference>
<dbReference type="PROSITE" id="PS00941">
    <property type="entry name" value="CARBOXYLESTERASE_B_2"/>
    <property type="match status" value="1"/>
</dbReference>
<dbReference type="EMBL" id="AP027732">
    <property type="protein sequence ID" value="BDZ50104.1"/>
    <property type="molecule type" value="Genomic_DNA"/>
</dbReference>
<evidence type="ECO:0000256" key="1">
    <source>
        <dbReference type="SAM" id="MobiDB-lite"/>
    </source>
</evidence>
<dbReference type="InterPro" id="IPR029058">
    <property type="entry name" value="AB_hydrolase_fold"/>
</dbReference>
<organism evidence="3 4">
    <name type="scientific">Frondihabitans sucicola</name>
    <dbReference type="NCBI Taxonomy" id="1268041"/>
    <lineage>
        <taxon>Bacteria</taxon>
        <taxon>Bacillati</taxon>
        <taxon>Actinomycetota</taxon>
        <taxon>Actinomycetes</taxon>
        <taxon>Micrococcales</taxon>
        <taxon>Microbacteriaceae</taxon>
        <taxon>Frondihabitans</taxon>
    </lineage>
</organism>
<keyword evidence="4" id="KW-1185">Reference proteome</keyword>
<gene>
    <name evidence="3" type="ORF">GCM10025867_23450</name>
</gene>
<feature type="compositionally biased region" description="Polar residues" evidence="1">
    <location>
        <begin position="114"/>
        <end position="130"/>
    </location>
</feature>
<evidence type="ECO:0000313" key="4">
    <source>
        <dbReference type="Proteomes" id="UP001321486"/>
    </source>
</evidence>
<dbReference type="Pfam" id="PF00135">
    <property type="entry name" value="COesterase"/>
    <property type="match status" value="1"/>
</dbReference>
<protein>
    <recommendedName>
        <fullName evidence="2">Carboxylesterase type B domain-containing protein</fullName>
    </recommendedName>
</protein>
<reference evidence="4" key="1">
    <citation type="journal article" date="2019" name="Int. J. Syst. Evol. Microbiol.">
        <title>The Global Catalogue of Microorganisms (GCM) 10K type strain sequencing project: providing services to taxonomists for standard genome sequencing and annotation.</title>
        <authorList>
            <consortium name="The Broad Institute Genomics Platform"/>
            <consortium name="The Broad Institute Genome Sequencing Center for Infectious Disease"/>
            <person name="Wu L."/>
            <person name="Ma J."/>
        </authorList>
    </citation>
    <scope>NUCLEOTIDE SEQUENCE [LARGE SCALE GENOMIC DNA]</scope>
    <source>
        <strain evidence="4">NBRC 108728</strain>
    </source>
</reference>
<sequence>MTRRTTTSGEVRGRTERGILAWRGIPYASPPVGALRLRAPLSPRPWRGVRDAGRFGPAAPQDRGQFVGIDATTPQSEDCLTINVLAPLGSTPGQGLPVLVYIHGGAYAVGSSREFPTQGSPSSARAASST</sequence>
<dbReference type="InterPro" id="IPR050309">
    <property type="entry name" value="Type-B_Carboxylest/Lipase"/>
</dbReference>
<dbReference type="Gene3D" id="3.40.50.1820">
    <property type="entry name" value="alpha/beta hydrolase"/>
    <property type="match status" value="1"/>
</dbReference>
<accession>A0ABN6XYN3</accession>
<evidence type="ECO:0000313" key="3">
    <source>
        <dbReference type="EMBL" id="BDZ50104.1"/>
    </source>
</evidence>